<protein>
    <submittedName>
        <fullName evidence="1">Uncharacterized protein</fullName>
    </submittedName>
</protein>
<organism evidence="1 2">
    <name type="scientific">Hyalomma asiaticum</name>
    <name type="common">Tick</name>
    <dbReference type="NCBI Taxonomy" id="266040"/>
    <lineage>
        <taxon>Eukaryota</taxon>
        <taxon>Metazoa</taxon>
        <taxon>Ecdysozoa</taxon>
        <taxon>Arthropoda</taxon>
        <taxon>Chelicerata</taxon>
        <taxon>Arachnida</taxon>
        <taxon>Acari</taxon>
        <taxon>Parasitiformes</taxon>
        <taxon>Ixodida</taxon>
        <taxon>Ixodoidea</taxon>
        <taxon>Ixodidae</taxon>
        <taxon>Hyalomminae</taxon>
        <taxon>Hyalomma</taxon>
    </lineage>
</organism>
<accession>A0ACB7S7W6</accession>
<proteinExistence type="predicted"/>
<dbReference type="EMBL" id="CM023485">
    <property type="protein sequence ID" value="KAH6930162.1"/>
    <property type="molecule type" value="Genomic_DNA"/>
</dbReference>
<evidence type="ECO:0000313" key="1">
    <source>
        <dbReference type="EMBL" id="KAH6930162.1"/>
    </source>
</evidence>
<name>A0ACB7S7W6_HYAAI</name>
<gene>
    <name evidence="1" type="ORF">HPB50_011264</name>
</gene>
<sequence>MPLDDHDGCRAVFEREVGTTECVSPAVDTCGAGMVESHADDLVVREGSSQDDAKCGVCLSEEENGAIALLLETAVEQNEVMVWCVGVPEVDVGFKAREF</sequence>
<comment type="caution">
    <text evidence="1">The sequence shown here is derived from an EMBL/GenBank/DDBJ whole genome shotgun (WGS) entry which is preliminary data.</text>
</comment>
<evidence type="ECO:0000313" key="2">
    <source>
        <dbReference type="Proteomes" id="UP000821845"/>
    </source>
</evidence>
<keyword evidence="2" id="KW-1185">Reference proteome</keyword>
<dbReference type="Proteomes" id="UP000821845">
    <property type="component" value="Chromosome 5"/>
</dbReference>
<reference evidence="1" key="1">
    <citation type="submission" date="2020-05" db="EMBL/GenBank/DDBJ databases">
        <title>Large-scale comparative analyses of tick genomes elucidate their genetic diversity and vector capacities.</title>
        <authorList>
            <person name="Jia N."/>
            <person name="Wang J."/>
            <person name="Shi W."/>
            <person name="Du L."/>
            <person name="Sun Y."/>
            <person name="Zhan W."/>
            <person name="Jiang J."/>
            <person name="Wang Q."/>
            <person name="Zhang B."/>
            <person name="Ji P."/>
            <person name="Sakyi L.B."/>
            <person name="Cui X."/>
            <person name="Yuan T."/>
            <person name="Jiang B."/>
            <person name="Yang W."/>
            <person name="Lam T.T.-Y."/>
            <person name="Chang Q."/>
            <person name="Ding S."/>
            <person name="Wang X."/>
            <person name="Zhu J."/>
            <person name="Ruan X."/>
            <person name="Zhao L."/>
            <person name="Wei J."/>
            <person name="Que T."/>
            <person name="Du C."/>
            <person name="Cheng J."/>
            <person name="Dai P."/>
            <person name="Han X."/>
            <person name="Huang E."/>
            <person name="Gao Y."/>
            <person name="Liu J."/>
            <person name="Shao H."/>
            <person name="Ye R."/>
            <person name="Li L."/>
            <person name="Wei W."/>
            <person name="Wang X."/>
            <person name="Wang C."/>
            <person name="Yang T."/>
            <person name="Huo Q."/>
            <person name="Li W."/>
            <person name="Guo W."/>
            <person name="Chen H."/>
            <person name="Zhou L."/>
            <person name="Ni X."/>
            <person name="Tian J."/>
            <person name="Zhou Y."/>
            <person name="Sheng Y."/>
            <person name="Liu T."/>
            <person name="Pan Y."/>
            <person name="Xia L."/>
            <person name="Li J."/>
            <person name="Zhao F."/>
            <person name="Cao W."/>
        </authorList>
    </citation>
    <scope>NUCLEOTIDE SEQUENCE</scope>
    <source>
        <strain evidence="1">Hyas-2018</strain>
    </source>
</reference>